<feature type="region of interest" description="Disordered" evidence="2">
    <location>
        <begin position="267"/>
        <end position="335"/>
    </location>
</feature>
<keyword evidence="5" id="KW-1185">Reference proteome</keyword>
<dbReference type="EMBL" id="LWDX02073048">
    <property type="protein sequence ID" value="OEL13535.1"/>
    <property type="molecule type" value="Genomic_DNA"/>
</dbReference>
<dbReference type="InterPro" id="IPR044822">
    <property type="entry name" value="Myb_DNA-bind_4"/>
</dbReference>
<feature type="region of interest" description="Disordered" evidence="2">
    <location>
        <begin position="67"/>
        <end position="112"/>
    </location>
</feature>
<evidence type="ECO:0000313" key="4">
    <source>
        <dbReference type="EMBL" id="OEL13535.1"/>
    </source>
</evidence>
<evidence type="ECO:0000256" key="2">
    <source>
        <dbReference type="SAM" id="MobiDB-lite"/>
    </source>
</evidence>
<dbReference type="STRING" id="888268.A0A1E5UL52"/>
<keyword evidence="1" id="KW-0175">Coiled coil</keyword>
<feature type="compositionally biased region" description="Polar residues" evidence="2">
    <location>
        <begin position="26"/>
        <end position="47"/>
    </location>
</feature>
<protein>
    <recommendedName>
        <fullName evidence="3">Myb/SANT-like DNA-binding domain-containing protein</fullName>
    </recommendedName>
</protein>
<feature type="compositionally biased region" description="Acidic residues" evidence="2">
    <location>
        <begin position="88"/>
        <end position="100"/>
    </location>
</feature>
<sequence>MEGNNLPPGSMMQRAPYGSLDLHGNPMQTHAPNSGKQIFSNSQMPGTFTMTMNRATEADDFPGFQFKEHGKSDKHHHHHSHHSKNCMSDDEEHDMTEDATDTPSGKGKKGSAWHRMKWTDSMVKLLITAVSYTGDDHAADLGGGRRNFTMMQKKGKWKAISKVMGERDCHVSPQQCEDKFNDLNKRYKRLTDILGRGTACDVVANPALLDSINHLSDKMKDDAKKILSSKHLFYEEMCSYHNNNRLNLPEDHALQHSLLLALRCKEEQDPRRDASGDADGADESADSDYEENDEEQHPMHTNMREPSMHKRARHGDAALVTSSSHEGSERSDPHGITVDINKAFPDGTNWALLQQDLASQILEIQKRLLQIEEKDLELKKQRLKWERFRKKKDREIERMALENEHMMIENKRLELELRHKELELELKLKGQMNHA</sequence>
<feature type="domain" description="Myb/SANT-like DNA-binding" evidence="3">
    <location>
        <begin position="115"/>
        <end position="202"/>
    </location>
</feature>
<dbReference type="PANTHER" id="PTHR46327:SF16">
    <property type="entry name" value="MYB_SANT-LIKE DNA-BINDING DOMAIN-CONTAINING PROTEIN"/>
    <property type="match status" value="1"/>
</dbReference>
<evidence type="ECO:0000256" key="1">
    <source>
        <dbReference type="SAM" id="Coils"/>
    </source>
</evidence>
<dbReference type="AlphaFoldDB" id="A0A1E5UL52"/>
<feature type="compositionally biased region" description="Basic residues" evidence="2">
    <location>
        <begin position="72"/>
        <end position="84"/>
    </location>
</feature>
<feature type="coiled-coil region" evidence="1">
    <location>
        <begin position="354"/>
        <end position="425"/>
    </location>
</feature>
<organism evidence="4 5">
    <name type="scientific">Dichanthelium oligosanthes</name>
    <dbReference type="NCBI Taxonomy" id="888268"/>
    <lineage>
        <taxon>Eukaryota</taxon>
        <taxon>Viridiplantae</taxon>
        <taxon>Streptophyta</taxon>
        <taxon>Embryophyta</taxon>
        <taxon>Tracheophyta</taxon>
        <taxon>Spermatophyta</taxon>
        <taxon>Magnoliopsida</taxon>
        <taxon>Liliopsida</taxon>
        <taxon>Poales</taxon>
        <taxon>Poaceae</taxon>
        <taxon>PACMAD clade</taxon>
        <taxon>Panicoideae</taxon>
        <taxon>Panicodae</taxon>
        <taxon>Paniceae</taxon>
        <taxon>Dichantheliinae</taxon>
        <taxon>Dichanthelium</taxon>
    </lineage>
</organism>
<comment type="caution">
    <text evidence="4">The sequence shown here is derived from an EMBL/GenBank/DDBJ whole genome shotgun (WGS) entry which is preliminary data.</text>
</comment>
<accession>A0A1E5UL52</accession>
<dbReference type="OrthoDB" id="641566at2759"/>
<dbReference type="Gene3D" id="1.10.10.60">
    <property type="entry name" value="Homeodomain-like"/>
    <property type="match status" value="1"/>
</dbReference>
<dbReference type="Proteomes" id="UP000095767">
    <property type="component" value="Unassembled WGS sequence"/>
</dbReference>
<name>A0A1E5UL52_9POAL</name>
<dbReference type="PANTHER" id="PTHR46327">
    <property type="entry name" value="F16F4.11 PROTEIN-RELATED"/>
    <property type="match status" value="1"/>
</dbReference>
<feature type="compositionally biased region" description="Basic and acidic residues" evidence="2">
    <location>
        <begin position="295"/>
        <end position="308"/>
    </location>
</feature>
<evidence type="ECO:0000259" key="3">
    <source>
        <dbReference type="Pfam" id="PF13837"/>
    </source>
</evidence>
<reference evidence="4 5" key="1">
    <citation type="submission" date="2016-09" db="EMBL/GenBank/DDBJ databases">
        <title>The draft genome of Dichanthelium oligosanthes: A C3 panicoid grass species.</title>
        <authorList>
            <person name="Studer A.J."/>
            <person name="Schnable J.C."/>
            <person name="Brutnell T.P."/>
        </authorList>
    </citation>
    <scope>NUCLEOTIDE SEQUENCE [LARGE SCALE GENOMIC DNA]</scope>
    <source>
        <strain evidence="5">cv. Kellogg 1175</strain>
        <tissue evidence="4">Leaf</tissue>
    </source>
</reference>
<dbReference type="Pfam" id="PF13837">
    <property type="entry name" value="Myb_DNA-bind_4"/>
    <property type="match status" value="1"/>
</dbReference>
<feature type="compositionally biased region" description="Acidic residues" evidence="2">
    <location>
        <begin position="279"/>
        <end position="294"/>
    </location>
</feature>
<gene>
    <name evidence="4" type="ORF">BAE44_0025445</name>
</gene>
<proteinExistence type="predicted"/>
<feature type="region of interest" description="Disordered" evidence="2">
    <location>
        <begin position="1"/>
        <end position="47"/>
    </location>
</feature>
<evidence type="ECO:0000313" key="5">
    <source>
        <dbReference type="Proteomes" id="UP000095767"/>
    </source>
</evidence>